<dbReference type="InterPro" id="IPR002347">
    <property type="entry name" value="SDR_fam"/>
</dbReference>
<dbReference type="Gene3D" id="3.40.50.720">
    <property type="entry name" value="NAD(P)-binding Rossmann-like Domain"/>
    <property type="match status" value="1"/>
</dbReference>
<keyword evidence="4" id="KW-1185">Reference proteome</keyword>
<reference evidence="3 4" key="1">
    <citation type="submission" date="2024-01" db="EMBL/GenBank/DDBJ databases">
        <authorList>
            <person name="Allen C."/>
            <person name="Tagirdzhanova G."/>
        </authorList>
    </citation>
    <scope>NUCLEOTIDE SEQUENCE [LARGE SCALE GENOMIC DNA]</scope>
</reference>
<dbReference type="PANTHER" id="PTHR24320:SF274">
    <property type="entry name" value="CHAIN DEHYDROGENASE, PUTATIVE (AFU_ORTHOLOGUE AFUA_4G00440)-RELATED"/>
    <property type="match status" value="1"/>
</dbReference>
<proteinExistence type="inferred from homology"/>
<organism evidence="3 4">
    <name type="scientific">Sporothrix bragantina</name>
    <dbReference type="NCBI Taxonomy" id="671064"/>
    <lineage>
        <taxon>Eukaryota</taxon>
        <taxon>Fungi</taxon>
        <taxon>Dikarya</taxon>
        <taxon>Ascomycota</taxon>
        <taxon>Pezizomycotina</taxon>
        <taxon>Sordariomycetes</taxon>
        <taxon>Sordariomycetidae</taxon>
        <taxon>Ophiostomatales</taxon>
        <taxon>Ophiostomataceae</taxon>
        <taxon>Sporothrix</taxon>
    </lineage>
</organism>
<evidence type="ECO:0000256" key="2">
    <source>
        <dbReference type="ARBA" id="ARBA00023002"/>
    </source>
</evidence>
<accession>A0ABP0BR15</accession>
<protein>
    <recommendedName>
        <fullName evidence="5">Short chain dehydrogenase</fullName>
    </recommendedName>
</protein>
<gene>
    <name evidence="3" type="ORF">SBRCBS47491_004755</name>
</gene>
<evidence type="ECO:0000256" key="1">
    <source>
        <dbReference type="ARBA" id="ARBA00006484"/>
    </source>
</evidence>
<dbReference type="EMBL" id="CAWUHC010000037">
    <property type="protein sequence ID" value="CAK7222100.1"/>
    <property type="molecule type" value="Genomic_DNA"/>
</dbReference>
<comment type="caution">
    <text evidence="3">The sequence shown here is derived from an EMBL/GenBank/DDBJ whole genome shotgun (WGS) entry which is preliminary data.</text>
</comment>
<dbReference type="PRINTS" id="PR00081">
    <property type="entry name" value="GDHRDH"/>
</dbReference>
<dbReference type="Pfam" id="PF00106">
    <property type="entry name" value="adh_short"/>
    <property type="match status" value="1"/>
</dbReference>
<name>A0ABP0BR15_9PEZI</name>
<dbReference type="PANTHER" id="PTHR24320">
    <property type="entry name" value="RETINOL DEHYDROGENASE"/>
    <property type="match status" value="1"/>
</dbReference>
<sequence length="256" mass="26701">MARIFITGSTDGIGLLTAKKLVADGHQVVLHARSQKRAADAQAACPGAEAVLVGDLSNLAETKALAAEASSLGSGKFDCVIHNAGVYRGQDNAVSKDTGFPRLFVVNTLAPYVLVALMPPPARLVFVSSSMHYGGRPRLDTMPRGVTYSDSKLHNVMLAKFFARKFGQETSASSVDPGWVPTKLGGRSAPDSIEDSVKTYEMAALGTGAAKTAANGAYFVNSREGSPQAMASDEALQDALVAKLAELSGVTLSEGK</sequence>
<dbReference type="Proteomes" id="UP001642406">
    <property type="component" value="Unassembled WGS sequence"/>
</dbReference>
<keyword evidence="2" id="KW-0560">Oxidoreductase</keyword>
<evidence type="ECO:0008006" key="5">
    <source>
        <dbReference type="Google" id="ProtNLM"/>
    </source>
</evidence>
<comment type="similarity">
    <text evidence="1">Belongs to the short-chain dehydrogenases/reductases (SDR) family.</text>
</comment>
<evidence type="ECO:0000313" key="3">
    <source>
        <dbReference type="EMBL" id="CAK7222100.1"/>
    </source>
</evidence>
<dbReference type="InterPro" id="IPR036291">
    <property type="entry name" value="NAD(P)-bd_dom_sf"/>
</dbReference>
<evidence type="ECO:0000313" key="4">
    <source>
        <dbReference type="Proteomes" id="UP001642406"/>
    </source>
</evidence>
<dbReference type="SUPFAM" id="SSF51735">
    <property type="entry name" value="NAD(P)-binding Rossmann-fold domains"/>
    <property type="match status" value="1"/>
</dbReference>